<dbReference type="PROSITE" id="PS50995">
    <property type="entry name" value="HTH_MARR_2"/>
    <property type="match status" value="1"/>
</dbReference>
<proteinExistence type="predicted"/>
<accession>A0A657LY96</accession>
<organism evidence="5 6">
    <name type="scientific">Pararhizobium antarcticum</name>
    <dbReference type="NCBI Taxonomy" id="1798805"/>
    <lineage>
        <taxon>Bacteria</taxon>
        <taxon>Pseudomonadati</taxon>
        <taxon>Pseudomonadota</taxon>
        <taxon>Alphaproteobacteria</taxon>
        <taxon>Hyphomicrobiales</taxon>
        <taxon>Rhizobiaceae</taxon>
        <taxon>Rhizobium/Agrobacterium group</taxon>
        <taxon>Pararhizobium</taxon>
    </lineage>
</organism>
<dbReference type="Proteomes" id="UP000182661">
    <property type="component" value="Unassembled WGS sequence"/>
</dbReference>
<evidence type="ECO:0000259" key="4">
    <source>
        <dbReference type="PROSITE" id="PS50995"/>
    </source>
</evidence>
<evidence type="ECO:0000313" key="6">
    <source>
        <dbReference type="Proteomes" id="UP000182661"/>
    </source>
</evidence>
<dbReference type="RefSeq" id="WP_071830824.1">
    <property type="nucleotide sequence ID" value="NZ_LSRP01000001.1"/>
</dbReference>
<evidence type="ECO:0000256" key="1">
    <source>
        <dbReference type="ARBA" id="ARBA00023015"/>
    </source>
</evidence>
<sequence length="164" mass="17592">MGKKSKAEKKNKGKKKHDLSIGPQDIASVLVQAARSMRTVVSRNLLDSGLYAGQDGVMLLLAETDGLTAGNLAIKLGVKAPTMTRTIGRMEAQGFVERRTDDGDGRLTKVYLTELGRNSLQTIEAAGKTSETMATQGMSDKEIKTLMKLLRVVDANLQGSTPGE</sequence>
<dbReference type="OrthoDB" id="8448256at2"/>
<dbReference type="EMBL" id="LSRP01000001">
    <property type="protein sequence ID" value="OJG01389.1"/>
    <property type="molecule type" value="Genomic_DNA"/>
</dbReference>
<dbReference type="InterPro" id="IPR000835">
    <property type="entry name" value="HTH_MarR-typ"/>
</dbReference>
<feature type="domain" description="HTH marR-type" evidence="4">
    <location>
        <begin position="23"/>
        <end position="155"/>
    </location>
</feature>
<dbReference type="InterPro" id="IPR036390">
    <property type="entry name" value="WH_DNA-bd_sf"/>
</dbReference>
<evidence type="ECO:0000256" key="2">
    <source>
        <dbReference type="ARBA" id="ARBA00023125"/>
    </source>
</evidence>
<dbReference type="PANTHER" id="PTHR42756:SF1">
    <property type="entry name" value="TRANSCRIPTIONAL REPRESSOR OF EMRAB OPERON"/>
    <property type="match status" value="1"/>
</dbReference>
<keyword evidence="6" id="KW-1185">Reference proteome</keyword>
<dbReference type="InterPro" id="IPR023187">
    <property type="entry name" value="Tscrpt_reg_MarR-type_CS"/>
</dbReference>
<keyword evidence="2" id="KW-0238">DNA-binding</keyword>
<keyword evidence="3" id="KW-0804">Transcription</keyword>
<dbReference type="PROSITE" id="PS01117">
    <property type="entry name" value="HTH_MARR_1"/>
    <property type="match status" value="1"/>
</dbReference>
<dbReference type="PANTHER" id="PTHR42756">
    <property type="entry name" value="TRANSCRIPTIONAL REGULATOR, MARR"/>
    <property type="match status" value="1"/>
</dbReference>
<dbReference type="SMART" id="SM00347">
    <property type="entry name" value="HTH_MARR"/>
    <property type="match status" value="1"/>
</dbReference>
<evidence type="ECO:0000313" key="5">
    <source>
        <dbReference type="EMBL" id="OJG01389.1"/>
    </source>
</evidence>
<reference evidence="5 6" key="1">
    <citation type="submission" date="2016-02" db="EMBL/GenBank/DDBJ databases">
        <title>Genome sequencing of a beta-galactosidase producing bacteria Rhizobium sp. 59.</title>
        <authorList>
            <person name="Wang D."/>
            <person name="Kot W."/>
            <person name="Qin Y."/>
            <person name="Hansen L."/>
            <person name="Naqvi K."/>
            <person name="Rensing C."/>
        </authorList>
    </citation>
    <scope>NUCLEOTIDE SEQUENCE [LARGE SCALE GENOMIC DNA]</scope>
    <source>
        <strain evidence="5 6">59</strain>
    </source>
</reference>
<protein>
    <submittedName>
        <fullName evidence="5">MarR family transcriptional regulator</fullName>
    </submittedName>
</protein>
<dbReference type="AlphaFoldDB" id="A0A657LY96"/>
<evidence type="ECO:0000256" key="3">
    <source>
        <dbReference type="ARBA" id="ARBA00023163"/>
    </source>
</evidence>
<dbReference type="PRINTS" id="PR00598">
    <property type="entry name" value="HTHMARR"/>
</dbReference>
<keyword evidence="1" id="KW-0805">Transcription regulation</keyword>
<comment type="caution">
    <text evidence="5">The sequence shown here is derived from an EMBL/GenBank/DDBJ whole genome shotgun (WGS) entry which is preliminary data.</text>
</comment>
<gene>
    <name evidence="5" type="ORF">AX760_00260</name>
</gene>
<dbReference type="GO" id="GO:0003700">
    <property type="term" value="F:DNA-binding transcription factor activity"/>
    <property type="evidence" value="ECO:0007669"/>
    <property type="project" value="InterPro"/>
</dbReference>
<dbReference type="SUPFAM" id="SSF46785">
    <property type="entry name" value="Winged helix' DNA-binding domain"/>
    <property type="match status" value="1"/>
</dbReference>
<dbReference type="Pfam" id="PF01047">
    <property type="entry name" value="MarR"/>
    <property type="match status" value="1"/>
</dbReference>
<dbReference type="Gene3D" id="1.10.10.10">
    <property type="entry name" value="Winged helix-like DNA-binding domain superfamily/Winged helix DNA-binding domain"/>
    <property type="match status" value="1"/>
</dbReference>
<dbReference type="GO" id="GO:0003677">
    <property type="term" value="F:DNA binding"/>
    <property type="evidence" value="ECO:0007669"/>
    <property type="project" value="UniProtKB-KW"/>
</dbReference>
<dbReference type="InterPro" id="IPR036388">
    <property type="entry name" value="WH-like_DNA-bd_sf"/>
</dbReference>
<name>A0A657LY96_9HYPH</name>